<dbReference type="Proteomes" id="UP000780721">
    <property type="component" value="Unassembled WGS sequence"/>
</dbReference>
<dbReference type="Pfam" id="PF13619">
    <property type="entry name" value="KTSC"/>
    <property type="match status" value="1"/>
</dbReference>
<name>A0A930DZ98_9FIRM</name>
<feature type="domain" description="KTSC" evidence="1">
    <location>
        <begin position="19"/>
        <end position="75"/>
    </location>
</feature>
<dbReference type="InterPro" id="IPR025309">
    <property type="entry name" value="KTSC_dom"/>
</dbReference>
<evidence type="ECO:0000259" key="1">
    <source>
        <dbReference type="Pfam" id="PF13619"/>
    </source>
</evidence>
<gene>
    <name evidence="2" type="ORF">HXM91_07390</name>
</gene>
<reference evidence="2" key="1">
    <citation type="submission" date="2020-04" db="EMBL/GenBank/DDBJ databases">
        <title>Deep metagenomics examines the oral microbiome during advanced dental caries in children, revealing novel taxa and co-occurrences with host molecules.</title>
        <authorList>
            <person name="Baker J.L."/>
            <person name="Morton J.T."/>
            <person name="Dinis M."/>
            <person name="Alvarez R."/>
            <person name="Tran N.C."/>
            <person name="Knight R."/>
            <person name="Edlund A."/>
        </authorList>
    </citation>
    <scope>NUCLEOTIDE SEQUENCE</scope>
    <source>
        <strain evidence="2">JCVI_48_bin.5</strain>
    </source>
</reference>
<accession>A0A930DZ98</accession>
<dbReference type="EMBL" id="JABZRB010000224">
    <property type="protein sequence ID" value="MBF1305655.1"/>
    <property type="molecule type" value="Genomic_DNA"/>
</dbReference>
<evidence type="ECO:0000313" key="2">
    <source>
        <dbReference type="EMBL" id="MBF1305655.1"/>
    </source>
</evidence>
<comment type="caution">
    <text evidence="2">The sequence shown here is derived from an EMBL/GenBank/DDBJ whole genome shotgun (WGS) entry which is preliminary data.</text>
</comment>
<sequence>MISTICACLLSSQLLRVASRSIAAIGYDLESATLRLVFCKGQVYDYYEVPPVIVSQFRAAPSKGRYYSNFIKGHFNRQRIQ</sequence>
<dbReference type="AlphaFoldDB" id="A0A930DZ98"/>
<proteinExistence type="predicted"/>
<organism evidence="2 3">
    <name type="scientific">Oribacterium sinus</name>
    <dbReference type="NCBI Taxonomy" id="237576"/>
    <lineage>
        <taxon>Bacteria</taxon>
        <taxon>Bacillati</taxon>
        <taxon>Bacillota</taxon>
        <taxon>Clostridia</taxon>
        <taxon>Lachnospirales</taxon>
        <taxon>Lachnospiraceae</taxon>
        <taxon>Oribacterium</taxon>
    </lineage>
</organism>
<protein>
    <submittedName>
        <fullName evidence="2">KTSC domain-containing protein</fullName>
    </submittedName>
</protein>
<evidence type="ECO:0000313" key="3">
    <source>
        <dbReference type="Proteomes" id="UP000780721"/>
    </source>
</evidence>